<name>A0ABV8IBS5_9ACTN</name>
<keyword evidence="4 5" id="KW-0472">Membrane</keyword>
<feature type="transmembrane region" description="Helical" evidence="5">
    <location>
        <begin position="9"/>
        <end position="28"/>
    </location>
</feature>
<gene>
    <name evidence="7" type="ORF">ACFOWE_19395</name>
</gene>
<dbReference type="EMBL" id="JBHSBM010000023">
    <property type="protein sequence ID" value="MFC4060475.1"/>
    <property type="molecule type" value="Genomic_DNA"/>
</dbReference>
<feature type="transmembrane region" description="Helical" evidence="5">
    <location>
        <begin position="85"/>
        <end position="103"/>
    </location>
</feature>
<feature type="transmembrane region" description="Helical" evidence="5">
    <location>
        <begin position="133"/>
        <end position="151"/>
    </location>
</feature>
<dbReference type="Gene3D" id="1.20.1540.10">
    <property type="entry name" value="Rhomboid-like"/>
    <property type="match status" value="1"/>
</dbReference>
<evidence type="ECO:0000256" key="1">
    <source>
        <dbReference type="ARBA" id="ARBA00004141"/>
    </source>
</evidence>
<keyword evidence="2 5" id="KW-0812">Transmembrane</keyword>
<dbReference type="RefSeq" id="WP_377289757.1">
    <property type="nucleotide sequence ID" value="NZ_JBHSBM010000023.1"/>
</dbReference>
<evidence type="ECO:0000313" key="8">
    <source>
        <dbReference type="Proteomes" id="UP001595850"/>
    </source>
</evidence>
<dbReference type="InterPro" id="IPR022764">
    <property type="entry name" value="Peptidase_S54_rhomboid_dom"/>
</dbReference>
<comment type="subcellular location">
    <subcellularLocation>
        <location evidence="1">Membrane</location>
        <topology evidence="1">Multi-pass membrane protein</topology>
    </subcellularLocation>
</comment>
<dbReference type="Proteomes" id="UP001595850">
    <property type="component" value="Unassembled WGS sequence"/>
</dbReference>
<protein>
    <submittedName>
        <fullName evidence="7">Rhomboid family intramembrane serine protease</fullName>
        <ecNumber evidence="7">3.4.21.-</ecNumber>
    </submittedName>
</protein>
<reference evidence="8" key="1">
    <citation type="journal article" date="2019" name="Int. J. Syst. Evol. Microbiol.">
        <title>The Global Catalogue of Microorganisms (GCM) 10K type strain sequencing project: providing services to taxonomists for standard genome sequencing and annotation.</title>
        <authorList>
            <consortium name="The Broad Institute Genomics Platform"/>
            <consortium name="The Broad Institute Genome Sequencing Center for Infectious Disease"/>
            <person name="Wu L."/>
            <person name="Ma J."/>
        </authorList>
    </citation>
    <scope>NUCLEOTIDE SEQUENCE [LARGE SCALE GENOMIC DNA]</scope>
    <source>
        <strain evidence="8">TBRC 4489</strain>
    </source>
</reference>
<dbReference type="Pfam" id="PF01694">
    <property type="entry name" value="Rhomboid"/>
    <property type="match status" value="1"/>
</dbReference>
<accession>A0ABV8IBS5</accession>
<dbReference type="InterPro" id="IPR035952">
    <property type="entry name" value="Rhomboid-like_sf"/>
</dbReference>
<evidence type="ECO:0000256" key="4">
    <source>
        <dbReference type="ARBA" id="ARBA00023136"/>
    </source>
</evidence>
<evidence type="ECO:0000259" key="6">
    <source>
        <dbReference type="Pfam" id="PF01694"/>
    </source>
</evidence>
<dbReference type="GO" id="GO:0006508">
    <property type="term" value="P:proteolysis"/>
    <property type="evidence" value="ECO:0007669"/>
    <property type="project" value="UniProtKB-KW"/>
</dbReference>
<organism evidence="7 8">
    <name type="scientific">Planomonospora corallina</name>
    <dbReference type="NCBI Taxonomy" id="1806052"/>
    <lineage>
        <taxon>Bacteria</taxon>
        <taxon>Bacillati</taxon>
        <taxon>Actinomycetota</taxon>
        <taxon>Actinomycetes</taxon>
        <taxon>Streptosporangiales</taxon>
        <taxon>Streptosporangiaceae</taxon>
        <taxon>Planomonospora</taxon>
    </lineage>
</organism>
<dbReference type="EC" id="3.4.21.-" evidence="7"/>
<feature type="transmembrane region" description="Helical" evidence="5">
    <location>
        <begin position="109"/>
        <end position="126"/>
    </location>
</feature>
<evidence type="ECO:0000256" key="3">
    <source>
        <dbReference type="ARBA" id="ARBA00022989"/>
    </source>
</evidence>
<dbReference type="PANTHER" id="PTHR43066">
    <property type="entry name" value="RHOMBOID-RELATED PROTEIN"/>
    <property type="match status" value="1"/>
</dbReference>
<comment type="caution">
    <text evidence="7">The sequence shown here is derived from an EMBL/GenBank/DDBJ whole genome shotgun (WGS) entry which is preliminary data.</text>
</comment>
<feature type="transmembrane region" description="Helical" evidence="5">
    <location>
        <begin position="163"/>
        <end position="180"/>
    </location>
</feature>
<sequence>MIDEARKAFWVMVGVLAGIWALHIANWASDYALFSRHGIRAYDPASLPDIVSAPFLHLDWEHIQGNSGPLFIFGFLAAYRGVAKFLGMTAFVVVVSGLGIWLTSVPGSVTAGASGVVFGYFGYVLVRGIFDRHLIDIVVGVVMALCFSYQFAGLLPQAEGVSWQGHLFGFLGGLAGGWIFRDRRPRDVSAPAQPQGPRSALLKELDDLGL</sequence>
<feature type="domain" description="Peptidase S54 rhomboid" evidence="6">
    <location>
        <begin position="49"/>
        <end position="181"/>
    </location>
</feature>
<keyword evidence="8" id="KW-1185">Reference proteome</keyword>
<keyword evidence="7" id="KW-0378">Hydrolase</keyword>
<evidence type="ECO:0000256" key="2">
    <source>
        <dbReference type="ARBA" id="ARBA00022692"/>
    </source>
</evidence>
<keyword evidence="7" id="KW-0645">Protease</keyword>
<proteinExistence type="predicted"/>
<dbReference type="GO" id="GO:0008233">
    <property type="term" value="F:peptidase activity"/>
    <property type="evidence" value="ECO:0007669"/>
    <property type="project" value="UniProtKB-KW"/>
</dbReference>
<evidence type="ECO:0000256" key="5">
    <source>
        <dbReference type="SAM" id="Phobius"/>
    </source>
</evidence>
<dbReference type="SUPFAM" id="SSF144091">
    <property type="entry name" value="Rhomboid-like"/>
    <property type="match status" value="1"/>
</dbReference>
<keyword evidence="3 5" id="KW-1133">Transmembrane helix</keyword>
<evidence type="ECO:0000313" key="7">
    <source>
        <dbReference type="EMBL" id="MFC4060475.1"/>
    </source>
</evidence>